<reference evidence="1" key="1">
    <citation type="journal article" date="2012" name="PLoS ONE">
        <title>Gene sets for utilization of primary and secondary nutrition supplies in the distal gut of endangered iberian lynx.</title>
        <authorList>
            <person name="Alcaide M."/>
            <person name="Messina E."/>
            <person name="Richter M."/>
            <person name="Bargiela R."/>
            <person name="Peplies J."/>
            <person name="Huws S.A."/>
            <person name="Newbold C.J."/>
            <person name="Golyshin P.N."/>
            <person name="Simon M.A."/>
            <person name="Lopez G."/>
            <person name="Yakimov M.M."/>
            <person name="Ferrer M."/>
        </authorList>
    </citation>
    <scope>NUCLEOTIDE SEQUENCE</scope>
</reference>
<evidence type="ECO:0000313" key="1">
    <source>
        <dbReference type="EMBL" id="EJW96923.1"/>
    </source>
</evidence>
<comment type="caution">
    <text evidence="1">The sequence shown here is derived from an EMBL/GenBank/DDBJ whole genome shotgun (WGS) entry which is preliminary data.</text>
</comment>
<sequence length="39" mass="4779">MDETVINHNLRRVDTCPYFVCIVDKSFFRFRICHSSEWN</sequence>
<organism evidence="1">
    <name type="scientific">gut metagenome</name>
    <dbReference type="NCBI Taxonomy" id="749906"/>
    <lineage>
        <taxon>unclassified sequences</taxon>
        <taxon>metagenomes</taxon>
        <taxon>organismal metagenomes</taxon>
    </lineage>
</organism>
<gene>
    <name evidence="1" type="ORF">EVA_14969</name>
</gene>
<dbReference type="EMBL" id="AMCI01005036">
    <property type="protein sequence ID" value="EJW96923.1"/>
    <property type="molecule type" value="Genomic_DNA"/>
</dbReference>
<name>J9FQZ9_9ZZZZ</name>
<protein>
    <submittedName>
        <fullName evidence="1">Uncharacterized protein</fullName>
    </submittedName>
</protein>
<dbReference type="AlphaFoldDB" id="J9FQZ9"/>
<accession>J9FQZ9</accession>
<proteinExistence type="predicted"/>